<name>A0A2N5CJN7_9BURK</name>
<dbReference type="InterPro" id="IPR003594">
    <property type="entry name" value="HATPase_dom"/>
</dbReference>
<organism evidence="9 10">
    <name type="scientific">Cupriavidus pauculus</name>
    <dbReference type="NCBI Taxonomy" id="82633"/>
    <lineage>
        <taxon>Bacteria</taxon>
        <taxon>Pseudomonadati</taxon>
        <taxon>Pseudomonadota</taxon>
        <taxon>Betaproteobacteria</taxon>
        <taxon>Burkholderiales</taxon>
        <taxon>Burkholderiaceae</taxon>
        <taxon>Cupriavidus</taxon>
    </lineage>
</organism>
<dbReference type="Proteomes" id="UP000234341">
    <property type="component" value="Unassembled WGS sequence"/>
</dbReference>
<evidence type="ECO:0000256" key="6">
    <source>
        <dbReference type="ARBA" id="ARBA00022840"/>
    </source>
</evidence>
<dbReference type="GO" id="GO:0005524">
    <property type="term" value="F:ATP binding"/>
    <property type="evidence" value="ECO:0007669"/>
    <property type="project" value="UniProtKB-KW"/>
</dbReference>
<dbReference type="Gene3D" id="1.10.287.130">
    <property type="match status" value="1"/>
</dbReference>
<sequence>MGAQEDAGAAEGAAEAAAEGAASAGLSDADLAYRERMHANRLGLLGRCVAMIVHDAVQPVASLTTRGQSALRWLRHDPPDVDAALASLERLVADAQRAGTLLAELRVLASPVARPRQPVPLHAVLRDTLHWLDDDLRREGIDVEVDLGTDLRHADIVVMAEPAALQQLFGNLIVNAMQAMAEAPIQARKLTVELSDDGRDAVVAVSDRGCGIDADTLPRLFDAFHTTKDEGMGVGLAICHRIVTDHGGSIRAESRRDGGARFEIRLPRQEQPVSRAATR</sequence>
<comment type="caution">
    <text evidence="9">The sequence shown here is derived from an EMBL/GenBank/DDBJ whole genome shotgun (WGS) entry which is preliminary data.</text>
</comment>
<evidence type="ECO:0000256" key="3">
    <source>
        <dbReference type="ARBA" id="ARBA00022679"/>
    </source>
</evidence>
<comment type="catalytic activity">
    <reaction evidence="1">
        <text>ATP + protein L-histidine = ADP + protein N-phospho-L-histidine.</text>
        <dbReference type="EC" id="2.7.13.3"/>
    </reaction>
</comment>
<accession>A0A2N5CJN7</accession>
<keyword evidence="3" id="KW-0808">Transferase</keyword>
<evidence type="ECO:0000256" key="5">
    <source>
        <dbReference type="ARBA" id="ARBA00022777"/>
    </source>
</evidence>
<evidence type="ECO:0000313" key="9">
    <source>
        <dbReference type="EMBL" id="PLQ02430.1"/>
    </source>
</evidence>
<dbReference type="GO" id="GO:0000160">
    <property type="term" value="P:phosphorelay signal transduction system"/>
    <property type="evidence" value="ECO:0007669"/>
    <property type="project" value="UniProtKB-KW"/>
</dbReference>
<dbReference type="AlphaFoldDB" id="A0A2N5CJN7"/>
<dbReference type="InterPro" id="IPR005467">
    <property type="entry name" value="His_kinase_dom"/>
</dbReference>
<dbReference type="InterPro" id="IPR004358">
    <property type="entry name" value="Sig_transdc_His_kin-like_C"/>
</dbReference>
<dbReference type="RefSeq" id="WP_101680202.1">
    <property type="nucleotide sequence ID" value="NZ_PJRP01000001.1"/>
</dbReference>
<evidence type="ECO:0000259" key="8">
    <source>
        <dbReference type="PROSITE" id="PS50109"/>
    </source>
</evidence>
<protein>
    <recommendedName>
        <fullName evidence="2">histidine kinase</fullName>
        <ecNumber evidence="2">2.7.13.3</ecNumber>
    </recommendedName>
</protein>
<evidence type="ECO:0000256" key="4">
    <source>
        <dbReference type="ARBA" id="ARBA00022741"/>
    </source>
</evidence>
<keyword evidence="6" id="KW-0067">ATP-binding</keyword>
<proteinExistence type="predicted"/>
<dbReference type="EC" id="2.7.13.3" evidence="2"/>
<evidence type="ECO:0000256" key="7">
    <source>
        <dbReference type="ARBA" id="ARBA00023012"/>
    </source>
</evidence>
<dbReference type="Gene3D" id="3.30.565.10">
    <property type="entry name" value="Histidine kinase-like ATPase, C-terminal domain"/>
    <property type="match status" value="1"/>
</dbReference>
<dbReference type="PANTHER" id="PTHR43065:SF46">
    <property type="entry name" value="C4-DICARBOXYLATE TRANSPORT SENSOR PROTEIN DCTB"/>
    <property type="match status" value="1"/>
</dbReference>
<dbReference type="GO" id="GO:0004673">
    <property type="term" value="F:protein histidine kinase activity"/>
    <property type="evidence" value="ECO:0007669"/>
    <property type="project" value="UniProtKB-EC"/>
</dbReference>
<dbReference type="InterPro" id="IPR036890">
    <property type="entry name" value="HATPase_C_sf"/>
</dbReference>
<keyword evidence="4" id="KW-0547">Nucleotide-binding</keyword>
<dbReference type="PRINTS" id="PR00344">
    <property type="entry name" value="BCTRLSENSOR"/>
</dbReference>
<dbReference type="EMBL" id="PJRP01000001">
    <property type="protein sequence ID" value="PLQ02430.1"/>
    <property type="molecule type" value="Genomic_DNA"/>
</dbReference>
<feature type="domain" description="Histidine kinase" evidence="8">
    <location>
        <begin position="51"/>
        <end position="270"/>
    </location>
</feature>
<evidence type="ECO:0000313" key="10">
    <source>
        <dbReference type="Proteomes" id="UP000234341"/>
    </source>
</evidence>
<keyword evidence="7" id="KW-0902">Two-component regulatory system</keyword>
<dbReference type="PANTHER" id="PTHR43065">
    <property type="entry name" value="SENSOR HISTIDINE KINASE"/>
    <property type="match status" value="1"/>
</dbReference>
<dbReference type="PROSITE" id="PS50109">
    <property type="entry name" value="HIS_KIN"/>
    <property type="match status" value="1"/>
</dbReference>
<dbReference type="SMART" id="SM00387">
    <property type="entry name" value="HATPase_c"/>
    <property type="match status" value="1"/>
</dbReference>
<dbReference type="SUPFAM" id="SSF55874">
    <property type="entry name" value="ATPase domain of HSP90 chaperone/DNA topoisomerase II/histidine kinase"/>
    <property type="match status" value="1"/>
</dbReference>
<dbReference type="Pfam" id="PF02518">
    <property type="entry name" value="HATPase_c"/>
    <property type="match status" value="1"/>
</dbReference>
<evidence type="ECO:0000256" key="1">
    <source>
        <dbReference type="ARBA" id="ARBA00000085"/>
    </source>
</evidence>
<evidence type="ECO:0000256" key="2">
    <source>
        <dbReference type="ARBA" id="ARBA00012438"/>
    </source>
</evidence>
<reference evidence="9 10" key="1">
    <citation type="submission" date="2017-12" db="EMBL/GenBank/DDBJ databases">
        <title>Genome sequence of the active heterotrophic nitrifier-denitrifier, Cupriavidus pauculus UM1.</title>
        <authorList>
            <person name="Putonti C."/>
            <person name="Castignetti D."/>
        </authorList>
    </citation>
    <scope>NUCLEOTIDE SEQUENCE [LARGE SCALE GENOMIC DNA]</scope>
    <source>
        <strain evidence="9 10">UM1</strain>
    </source>
</reference>
<gene>
    <name evidence="9" type="ORF">CYJ10_03825</name>
</gene>
<dbReference type="OrthoDB" id="8872837at2"/>
<keyword evidence="5" id="KW-0418">Kinase</keyword>